<keyword evidence="3" id="KW-1185">Reference proteome</keyword>
<dbReference type="Gramene" id="TKW05254">
    <property type="protein sequence ID" value="TKW05254"/>
    <property type="gene ID" value="SEVIR_7G164103v2"/>
</dbReference>
<dbReference type="AlphaFoldDB" id="A0A4U6TUQ8"/>
<evidence type="ECO:0000256" key="1">
    <source>
        <dbReference type="SAM" id="MobiDB-lite"/>
    </source>
</evidence>
<evidence type="ECO:0000313" key="3">
    <source>
        <dbReference type="Proteomes" id="UP000298652"/>
    </source>
</evidence>
<name>A0A4U6TUQ8_SETVI</name>
<evidence type="ECO:0000313" key="2">
    <source>
        <dbReference type="EMBL" id="TKW05254.1"/>
    </source>
</evidence>
<gene>
    <name evidence="2" type="ORF">SEVIR_7G164103v2</name>
</gene>
<organism evidence="2 3">
    <name type="scientific">Setaria viridis</name>
    <name type="common">Green bristlegrass</name>
    <name type="synonym">Setaria italica subsp. viridis</name>
    <dbReference type="NCBI Taxonomy" id="4556"/>
    <lineage>
        <taxon>Eukaryota</taxon>
        <taxon>Viridiplantae</taxon>
        <taxon>Streptophyta</taxon>
        <taxon>Embryophyta</taxon>
        <taxon>Tracheophyta</taxon>
        <taxon>Spermatophyta</taxon>
        <taxon>Magnoliopsida</taxon>
        <taxon>Liliopsida</taxon>
        <taxon>Poales</taxon>
        <taxon>Poaceae</taxon>
        <taxon>PACMAD clade</taxon>
        <taxon>Panicoideae</taxon>
        <taxon>Panicodae</taxon>
        <taxon>Paniceae</taxon>
        <taxon>Cenchrinae</taxon>
        <taxon>Setaria</taxon>
    </lineage>
</organism>
<accession>A0A4U6TUQ8</accession>
<dbReference type="EMBL" id="CM016558">
    <property type="protein sequence ID" value="TKW05254.1"/>
    <property type="molecule type" value="Genomic_DNA"/>
</dbReference>
<dbReference type="Proteomes" id="UP000298652">
    <property type="component" value="Chromosome 7"/>
</dbReference>
<protein>
    <submittedName>
        <fullName evidence="2">Uncharacterized protein</fullName>
    </submittedName>
</protein>
<proteinExistence type="predicted"/>
<feature type="region of interest" description="Disordered" evidence="1">
    <location>
        <begin position="1"/>
        <end position="34"/>
    </location>
</feature>
<reference evidence="2" key="1">
    <citation type="submission" date="2019-03" db="EMBL/GenBank/DDBJ databases">
        <title>WGS assembly of Setaria viridis.</title>
        <authorList>
            <person name="Huang P."/>
            <person name="Jenkins J."/>
            <person name="Grimwood J."/>
            <person name="Barry K."/>
            <person name="Healey A."/>
            <person name="Mamidi S."/>
            <person name="Sreedasyam A."/>
            <person name="Shu S."/>
            <person name="Feldman M."/>
            <person name="Wu J."/>
            <person name="Yu Y."/>
            <person name="Chen C."/>
            <person name="Johnson J."/>
            <person name="Rokhsar D."/>
            <person name="Baxter I."/>
            <person name="Schmutz J."/>
            <person name="Brutnell T."/>
            <person name="Kellogg E."/>
        </authorList>
    </citation>
    <scope>NUCLEOTIDE SEQUENCE [LARGE SCALE GENOMIC DNA]</scope>
</reference>
<sequence length="62" mass="6144">MQPPPREGPSGIGSSRSASLMGGGESSSSGEPGRVTVLELGARSALPDAGGHEIELLLCLAI</sequence>